<evidence type="ECO:0000313" key="4">
    <source>
        <dbReference type="Proteomes" id="UP001234787"/>
    </source>
</evidence>
<comment type="caution">
    <text evidence="2">The sequence shown here is derived from an EMBL/GenBank/DDBJ whole genome shotgun (WGS) entry which is preliminary data.</text>
</comment>
<dbReference type="Proteomes" id="UP001234787">
    <property type="component" value="Unassembled WGS sequence"/>
</dbReference>
<dbReference type="SUPFAM" id="SSF56219">
    <property type="entry name" value="DNase I-like"/>
    <property type="match status" value="1"/>
</dbReference>
<keyword evidence="4" id="KW-1185">Reference proteome</keyword>
<dbReference type="AlphaFoldDB" id="A0AAD3NRQ9"/>
<dbReference type="PANTHER" id="PTHR33710:SF71">
    <property type="entry name" value="ENDONUCLEASE_EXONUCLEASE_PHOSPHATASE DOMAIN-CONTAINING PROTEIN"/>
    <property type="match status" value="1"/>
</dbReference>
<gene>
    <name evidence="2" type="ORF">SUGI_1234050</name>
    <name evidence="3" type="ORF">SUGI_1239030</name>
</gene>
<dbReference type="GO" id="GO:0003824">
    <property type="term" value="F:catalytic activity"/>
    <property type="evidence" value="ECO:0007669"/>
    <property type="project" value="InterPro"/>
</dbReference>
<name>A0AAD3NRQ9_CRYJA</name>
<dbReference type="Gene3D" id="3.60.10.10">
    <property type="entry name" value="Endonuclease/exonuclease/phosphatase"/>
    <property type="match status" value="1"/>
</dbReference>
<dbReference type="InterPro" id="IPR005135">
    <property type="entry name" value="Endo/exonuclease/phosphatase"/>
</dbReference>
<organism evidence="2 4">
    <name type="scientific">Cryptomeria japonica</name>
    <name type="common">Japanese cedar</name>
    <name type="synonym">Cupressus japonica</name>
    <dbReference type="NCBI Taxonomy" id="3369"/>
    <lineage>
        <taxon>Eukaryota</taxon>
        <taxon>Viridiplantae</taxon>
        <taxon>Streptophyta</taxon>
        <taxon>Embryophyta</taxon>
        <taxon>Tracheophyta</taxon>
        <taxon>Spermatophyta</taxon>
        <taxon>Pinopsida</taxon>
        <taxon>Pinidae</taxon>
        <taxon>Conifers II</taxon>
        <taxon>Cupressales</taxon>
        <taxon>Cupressaceae</taxon>
        <taxon>Cryptomeria</taxon>
    </lineage>
</organism>
<evidence type="ECO:0000313" key="3">
    <source>
        <dbReference type="EMBL" id="GLJ56684.1"/>
    </source>
</evidence>
<proteinExistence type="predicted"/>
<reference evidence="2" key="1">
    <citation type="submission" date="2022-12" db="EMBL/GenBank/DDBJ databases">
        <title>Chromosome-Level Genome Assembly of Japanese Cedar (Cryptomeriajaponica D. Don).</title>
        <authorList>
            <person name="Fujino T."/>
            <person name="Yamaguchi K."/>
            <person name="Yokoyama T."/>
            <person name="Hamanaka T."/>
            <person name="Harazono Y."/>
            <person name="Kamada H."/>
            <person name="Kobayashi W."/>
            <person name="Ujino-Ihara T."/>
            <person name="Uchiyama K."/>
            <person name="Matsumoto A."/>
            <person name="Izuno A."/>
            <person name="Tsumura Y."/>
            <person name="Toyoda A."/>
            <person name="Shigenobu S."/>
            <person name="Moriguchi Y."/>
            <person name="Ueno S."/>
            <person name="Kasahara M."/>
        </authorList>
    </citation>
    <scope>NUCLEOTIDE SEQUENCE</scope>
</reference>
<dbReference type="EMBL" id="BSEH01000029">
    <property type="protein sequence ID" value="GLJ56684.1"/>
    <property type="molecule type" value="Genomic_DNA"/>
</dbReference>
<sequence length="412" mass="47647">MKVVSWNVRGLNSPNKRRIVKRCISSYSPKLALLQETKLGNEDLASFGKQLGFRMIKGAPTNGASGGLSIIWDPQNIIFSLMESHCNWMSGRVTILKHYLDLVIINVYGPILNEDKKRVWEETENFSSNLNQLCILGGEFNAILHYHEKQGGLGKNSHASLDFVDWIHHRGMIEINMVKEAFTWNNQKLGFSKIAEKLDRFFVMGNLINFSYTLEASILPFSGSDHFPIQLGIMGKVGPKICPFKFENMWLKDDNILKLLKEWWNVAEVFGFGIYKVVNKLKIIKQKLIHWNKEHFGNIFDKKAQVEAKLAEVKEKVMRHWMDEALLLREKKLLSDHESILAKEEVFWKQKSRYTWLEEGDKNTKFFHNSVRLRRVINHISKIKLSDGFEVANPKIIAKEAIDLFSLILNSD</sequence>
<feature type="domain" description="Endonuclease/exonuclease/phosphatase" evidence="1">
    <location>
        <begin position="4"/>
        <end position="226"/>
    </location>
</feature>
<evidence type="ECO:0000313" key="2">
    <source>
        <dbReference type="EMBL" id="GLJ56609.1"/>
    </source>
</evidence>
<protein>
    <recommendedName>
        <fullName evidence="1">Endonuclease/exonuclease/phosphatase domain-containing protein</fullName>
    </recommendedName>
</protein>
<evidence type="ECO:0000259" key="1">
    <source>
        <dbReference type="Pfam" id="PF03372"/>
    </source>
</evidence>
<accession>A0AAD3NRQ9</accession>
<dbReference type="Pfam" id="PF03372">
    <property type="entry name" value="Exo_endo_phos"/>
    <property type="match status" value="1"/>
</dbReference>
<dbReference type="InterPro" id="IPR036691">
    <property type="entry name" value="Endo/exonu/phosph_ase_sf"/>
</dbReference>
<dbReference type="PANTHER" id="PTHR33710">
    <property type="entry name" value="BNAC02G09200D PROTEIN"/>
    <property type="match status" value="1"/>
</dbReference>
<dbReference type="EMBL" id="BSEH01000025">
    <property type="protein sequence ID" value="GLJ56609.1"/>
    <property type="molecule type" value="Genomic_DNA"/>
</dbReference>